<reference evidence="1" key="1">
    <citation type="journal article" date="2014" name="Int. J. Syst. Evol. Microbiol.">
        <title>Complete genome sequence of Corynebacterium casei LMG S-19264T (=DSM 44701T), isolated from a smear-ripened cheese.</title>
        <authorList>
            <consortium name="US DOE Joint Genome Institute (JGI-PGF)"/>
            <person name="Walter F."/>
            <person name="Albersmeier A."/>
            <person name="Kalinowski J."/>
            <person name="Ruckert C."/>
        </authorList>
    </citation>
    <scope>NUCLEOTIDE SEQUENCE</scope>
    <source>
        <strain evidence="1">KCTC 42249</strain>
    </source>
</reference>
<sequence>MWKAHGGAVEPHVHSVLALSLLYEFAIAQRTAWIDGDALADRNIADACTDRGNFSRRFMSEDHGFTHPNGSEAGMVKIVKVRPANAAGLHTDTHFARSWFANVAFLDPEIMLLVKDNGFHG</sequence>
<dbReference type="AlphaFoldDB" id="A0A8J3DY91"/>
<evidence type="ECO:0000313" key="2">
    <source>
        <dbReference type="Proteomes" id="UP000630142"/>
    </source>
</evidence>
<dbReference type="Proteomes" id="UP000630142">
    <property type="component" value="Unassembled WGS sequence"/>
</dbReference>
<name>A0A8J3DY91_9HYPH</name>
<accession>A0A8J3DY91</accession>
<gene>
    <name evidence="1" type="ORF">GCM10016234_15990</name>
</gene>
<protein>
    <submittedName>
        <fullName evidence="1">Uncharacterized protein</fullName>
    </submittedName>
</protein>
<organism evidence="1 2">
    <name type="scientific">Tianweitania populi</name>
    <dbReference type="NCBI Taxonomy" id="1607949"/>
    <lineage>
        <taxon>Bacteria</taxon>
        <taxon>Pseudomonadati</taxon>
        <taxon>Pseudomonadota</taxon>
        <taxon>Alphaproteobacteria</taxon>
        <taxon>Hyphomicrobiales</taxon>
        <taxon>Phyllobacteriaceae</taxon>
        <taxon>Tianweitania</taxon>
    </lineage>
</organism>
<evidence type="ECO:0000313" key="1">
    <source>
        <dbReference type="EMBL" id="GHD12119.1"/>
    </source>
</evidence>
<keyword evidence="2" id="KW-1185">Reference proteome</keyword>
<proteinExistence type="predicted"/>
<comment type="caution">
    <text evidence="1">The sequence shown here is derived from an EMBL/GenBank/DDBJ whole genome shotgun (WGS) entry which is preliminary data.</text>
</comment>
<dbReference type="EMBL" id="BMZQ01000001">
    <property type="protein sequence ID" value="GHD12119.1"/>
    <property type="molecule type" value="Genomic_DNA"/>
</dbReference>
<reference evidence="1" key="2">
    <citation type="submission" date="2020-09" db="EMBL/GenBank/DDBJ databases">
        <authorList>
            <person name="Sun Q."/>
            <person name="Kim S."/>
        </authorList>
    </citation>
    <scope>NUCLEOTIDE SEQUENCE</scope>
    <source>
        <strain evidence="1">KCTC 42249</strain>
    </source>
</reference>